<reference evidence="1 2" key="1">
    <citation type="submission" date="2023-03" db="EMBL/GenBank/DDBJ databases">
        <title>Genome insight into feeding habits of ladybird beetles.</title>
        <authorList>
            <person name="Li H.-S."/>
            <person name="Huang Y.-H."/>
            <person name="Pang H."/>
        </authorList>
    </citation>
    <scope>NUCLEOTIDE SEQUENCE [LARGE SCALE GENOMIC DNA]</scope>
    <source>
        <strain evidence="1">SYSU_2023b</strain>
        <tissue evidence="1">Whole body</tissue>
    </source>
</reference>
<evidence type="ECO:0000313" key="1">
    <source>
        <dbReference type="EMBL" id="KAK9889848.1"/>
    </source>
</evidence>
<comment type="caution">
    <text evidence="1">The sequence shown here is derived from an EMBL/GenBank/DDBJ whole genome shotgun (WGS) entry which is preliminary data.</text>
</comment>
<keyword evidence="2" id="KW-1185">Reference proteome</keyword>
<gene>
    <name evidence="1" type="ORF">WA026_007211</name>
</gene>
<dbReference type="Proteomes" id="UP001431783">
    <property type="component" value="Unassembled WGS sequence"/>
</dbReference>
<accession>A0AAW1VBW3</accession>
<organism evidence="1 2">
    <name type="scientific">Henosepilachna vigintioctopunctata</name>
    <dbReference type="NCBI Taxonomy" id="420089"/>
    <lineage>
        <taxon>Eukaryota</taxon>
        <taxon>Metazoa</taxon>
        <taxon>Ecdysozoa</taxon>
        <taxon>Arthropoda</taxon>
        <taxon>Hexapoda</taxon>
        <taxon>Insecta</taxon>
        <taxon>Pterygota</taxon>
        <taxon>Neoptera</taxon>
        <taxon>Endopterygota</taxon>
        <taxon>Coleoptera</taxon>
        <taxon>Polyphaga</taxon>
        <taxon>Cucujiformia</taxon>
        <taxon>Coccinelloidea</taxon>
        <taxon>Coccinellidae</taxon>
        <taxon>Epilachninae</taxon>
        <taxon>Epilachnini</taxon>
        <taxon>Henosepilachna</taxon>
    </lineage>
</organism>
<sequence length="129" mass="14494">MSVRRRSLLAGPSARTPSRAVIACTPWPGLRARHRASSGALEPSRSVVFDYGRAPCATHVNNVVVYMWTGCTRHPQAARRPWRVSAGNQSQFEKRSTLGISLNIIRFIEKYLLKTVEILLYRCKMVNAP</sequence>
<dbReference type="AlphaFoldDB" id="A0AAW1VBW3"/>
<protein>
    <submittedName>
        <fullName evidence="1">Uncharacterized protein</fullName>
    </submittedName>
</protein>
<name>A0AAW1VBW3_9CUCU</name>
<dbReference type="EMBL" id="JARQZJ010000123">
    <property type="protein sequence ID" value="KAK9889848.1"/>
    <property type="molecule type" value="Genomic_DNA"/>
</dbReference>
<evidence type="ECO:0000313" key="2">
    <source>
        <dbReference type="Proteomes" id="UP001431783"/>
    </source>
</evidence>
<proteinExistence type="predicted"/>
<feature type="non-terminal residue" evidence="1">
    <location>
        <position position="129"/>
    </location>
</feature>